<comment type="similarity">
    <text evidence="7">Belongs to the binding-protein-dependent transport system permease family.</text>
</comment>
<dbReference type="Gene3D" id="1.10.3720.10">
    <property type="entry name" value="MetI-like"/>
    <property type="match status" value="1"/>
</dbReference>
<keyword evidence="6 7" id="KW-0472">Membrane</keyword>
<dbReference type="PANTHER" id="PTHR30193:SF37">
    <property type="entry name" value="INNER MEMBRANE ABC TRANSPORTER PERMEASE PROTEIN YCJO"/>
    <property type="match status" value="1"/>
</dbReference>
<dbReference type="InterPro" id="IPR000515">
    <property type="entry name" value="MetI-like"/>
</dbReference>
<evidence type="ECO:0000259" key="8">
    <source>
        <dbReference type="PROSITE" id="PS50928"/>
    </source>
</evidence>
<keyword evidence="5 7" id="KW-1133">Transmembrane helix</keyword>
<dbReference type="PANTHER" id="PTHR30193">
    <property type="entry name" value="ABC TRANSPORTER PERMEASE PROTEIN"/>
    <property type="match status" value="1"/>
</dbReference>
<keyword evidence="2 7" id="KW-0813">Transport</keyword>
<feature type="transmembrane region" description="Helical" evidence="7">
    <location>
        <begin position="21"/>
        <end position="44"/>
    </location>
</feature>
<feature type="transmembrane region" description="Helical" evidence="7">
    <location>
        <begin position="159"/>
        <end position="184"/>
    </location>
</feature>
<dbReference type="eggNOG" id="COG1175">
    <property type="taxonomic scope" value="Bacteria"/>
</dbReference>
<dbReference type="STRING" id="592026.GCWU0000282_002468"/>
<evidence type="ECO:0000313" key="10">
    <source>
        <dbReference type="Proteomes" id="UP000018227"/>
    </source>
</evidence>
<proteinExistence type="inferred from homology"/>
<dbReference type="AlphaFoldDB" id="V2XJI8"/>
<keyword evidence="10" id="KW-1185">Reference proteome</keyword>
<dbReference type="Proteomes" id="UP000018227">
    <property type="component" value="Unassembled WGS sequence"/>
</dbReference>
<evidence type="ECO:0000256" key="7">
    <source>
        <dbReference type="RuleBase" id="RU363032"/>
    </source>
</evidence>
<evidence type="ECO:0000256" key="4">
    <source>
        <dbReference type="ARBA" id="ARBA00022692"/>
    </source>
</evidence>
<protein>
    <submittedName>
        <fullName evidence="9">ABC transporter, permease protein</fullName>
    </submittedName>
</protein>
<feature type="transmembrane region" description="Helical" evidence="7">
    <location>
        <begin position="115"/>
        <end position="135"/>
    </location>
</feature>
<dbReference type="PROSITE" id="PS50928">
    <property type="entry name" value="ABC_TM1"/>
    <property type="match status" value="1"/>
</dbReference>
<dbReference type="Pfam" id="PF00528">
    <property type="entry name" value="BPD_transp_1"/>
    <property type="match status" value="1"/>
</dbReference>
<feature type="transmembrane region" description="Helical" evidence="7">
    <location>
        <begin position="84"/>
        <end position="103"/>
    </location>
</feature>
<dbReference type="RefSeq" id="WP_023355328.1">
    <property type="nucleotide sequence ID" value="NZ_KI535369.1"/>
</dbReference>
<dbReference type="InterPro" id="IPR051393">
    <property type="entry name" value="ABC_transporter_permease"/>
</dbReference>
<sequence length="302" mass="33839">MGSTTKKGLTPREKSEFLWGWLFILPTITGLIILNIIPIFQTIYQSFFKTGDFGKGNKFVGFSNYIKVFSDSEVWQALLNTFKYAIVEVPFSIAISLVIAVLLNRKMKGRSLYRTIIFLPMVAAPAAIAMVWRWLYNADFGLINNILGTKVNWVSNPGIAIFSIAIIGIWSVLGYNMVLFLAGLQEIPKDYYEAASLDGATGIAAFFNVTLPLLSPTIFFVCVTRVIAAMQVFDLIFMIMAGGVNSNPALPKTQSLVYLFYKYSFTQKNLGYGSTIVVLLLVIILLITVFQMKAQKKWVFYN</sequence>
<evidence type="ECO:0000256" key="6">
    <source>
        <dbReference type="ARBA" id="ARBA00023136"/>
    </source>
</evidence>
<dbReference type="OrthoDB" id="42615at2"/>
<dbReference type="HOGENOM" id="CLU_016047_0_2_9"/>
<gene>
    <name evidence="9" type="ORF">GCWU0000282_002468</name>
</gene>
<dbReference type="GO" id="GO:0055085">
    <property type="term" value="P:transmembrane transport"/>
    <property type="evidence" value="ECO:0007669"/>
    <property type="project" value="InterPro"/>
</dbReference>
<comment type="caution">
    <text evidence="9">The sequence shown here is derived from an EMBL/GenBank/DDBJ whole genome shotgun (WGS) entry which is preliminary data.</text>
</comment>
<evidence type="ECO:0000256" key="1">
    <source>
        <dbReference type="ARBA" id="ARBA00004651"/>
    </source>
</evidence>
<dbReference type="GO" id="GO:0005886">
    <property type="term" value="C:plasma membrane"/>
    <property type="evidence" value="ECO:0007669"/>
    <property type="project" value="UniProtKB-SubCell"/>
</dbReference>
<accession>V2XJI8</accession>
<dbReference type="CDD" id="cd06261">
    <property type="entry name" value="TM_PBP2"/>
    <property type="match status" value="1"/>
</dbReference>
<feature type="transmembrane region" description="Helical" evidence="7">
    <location>
        <begin position="205"/>
        <end position="228"/>
    </location>
</feature>
<dbReference type="SUPFAM" id="SSF161098">
    <property type="entry name" value="MetI-like"/>
    <property type="match status" value="1"/>
</dbReference>
<dbReference type="EMBL" id="ACIL03000016">
    <property type="protein sequence ID" value="ESL02334.1"/>
    <property type="molecule type" value="Genomic_DNA"/>
</dbReference>
<evidence type="ECO:0000256" key="5">
    <source>
        <dbReference type="ARBA" id="ARBA00022989"/>
    </source>
</evidence>
<evidence type="ECO:0000256" key="3">
    <source>
        <dbReference type="ARBA" id="ARBA00022475"/>
    </source>
</evidence>
<evidence type="ECO:0000256" key="2">
    <source>
        <dbReference type="ARBA" id="ARBA00022448"/>
    </source>
</evidence>
<keyword evidence="3" id="KW-1003">Cell membrane</keyword>
<organism evidence="9 10">
    <name type="scientific">Catonella morbi ATCC 51271</name>
    <dbReference type="NCBI Taxonomy" id="592026"/>
    <lineage>
        <taxon>Bacteria</taxon>
        <taxon>Bacillati</taxon>
        <taxon>Bacillota</taxon>
        <taxon>Clostridia</taxon>
        <taxon>Lachnospirales</taxon>
        <taxon>Lachnospiraceae</taxon>
        <taxon>Catonella</taxon>
    </lineage>
</organism>
<name>V2XJI8_9FIRM</name>
<feature type="domain" description="ABC transmembrane type-1" evidence="8">
    <location>
        <begin position="78"/>
        <end position="291"/>
    </location>
</feature>
<evidence type="ECO:0000313" key="9">
    <source>
        <dbReference type="EMBL" id="ESL02334.1"/>
    </source>
</evidence>
<keyword evidence="4 7" id="KW-0812">Transmembrane</keyword>
<feature type="transmembrane region" description="Helical" evidence="7">
    <location>
        <begin position="270"/>
        <end position="290"/>
    </location>
</feature>
<dbReference type="InterPro" id="IPR035906">
    <property type="entry name" value="MetI-like_sf"/>
</dbReference>
<reference evidence="9 10" key="1">
    <citation type="submission" date="2013-06" db="EMBL/GenBank/DDBJ databases">
        <authorList>
            <person name="Weinstock G."/>
            <person name="Sodergren E."/>
            <person name="Clifton S."/>
            <person name="Fulton L."/>
            <person name="Fulton B."/>
            <person name="Courtney L."/>
            <person name="Fronick C."/>
            <person name="Harrison M."/>
            <person name="Strong C."/>
            <person name="Farmer C."/>
            <person name="Delahaunty K."/>
            <person name="Markovic C."/>
            <person name="Hall O."/>
            <person name="Minx P."/>
            <person name="Tomlinson C."/>
            <person name="Mitreva M."/>
            <person name="Nelson J."/>
            <person name="Hou S."/>
            <person name="Wollam A."/>
            <person name="Pepin K.H."/>
            <person name="Johnson M."/>
            <person name="Bhonagiri V."/>
            <person name="Nash W.E."/>
            <person name="Warren W."/>
            <person name="Chinwalla A."/>
            <person name="Mardis E.R."/>
            <person name="Wilson R.K."/>
        </authorList>
    </citation>
    <scope>NUCLEOTIDE SEQUENCE [LARGE SCALE GENOMIC DNA]</scope>
    <source>
        <strain evidence="9 10">ATCC 51271</strain>
    </source>
</reference>
<comment type="subcellular location">
    <subcellularLocation>
        <location evidence="1 7">Cell membrane</location>
        <topology evidence="1 7">Multi-pass membrane protein</topology>
    </subcellularLocation>
</comment>